<dbReference type="Pfam" id="PF00535">
    <property type="entry name" value="Glycos_transf_2"/>
    <property type="match status" value="1"/>
</dbReference>
<feature type="domain" description="Glycosyltransferase 2-like" evidence="5">
    <location>
        <begin position="11"/>
        <end position="82"/>
    </location>
</feature>
<name>A0A2A9CSW0_9ACTN</name>
<protein>
    <submittedName>
        <fullName evidence="6">Glycosyl transferase family 2</fullName>
    </submittedName>
</protein>
<evidence type="ECO:0000256" key="3">
    <source>
        <dbReference type="ARBA" id="ARBA00022676"/>
    </source>
</evidence>
<dbReference type="InterPro" id="IPR001173">
    <property type="entry name" value="Glyco_trans_2-like"/>
</dbReference>
<dbReference type="RefSeq" id="WP_098460885.1">
    <property type="nucleotide sequence ID" value="NZ_PDJC01000001.1"/>
</dbReference>
<comment type="pathway">
    <text evidence="1">Cell wall biogenesis; cell wall polysaccharide biosynthesis.</text>
</comment>
<sequence>MPGAQPRVGAIVVTHQSAPSIADCLTSILADEAVAAVVVIDNAGDEATRTVVTEVGLRDSRVCHFDPHKNLGLAGGCNLGAALLPDVDFICLVNPRLKLRRGLSELCADAPATSAVWAGAVISDQRQGMANVRQTATVHRELSRILHGERSYAAQVRGGSDGPVKVERLSGDLLCLRRTTFEALGGFDESLELHFEDDDLCRRAQRQGGVWLLPVEAGRLIPRPGGSTPSVQDRQARAVSRVRYLRKVRGDCPATSAVARLLAMLDAVARAVTPGVGWKASRQVLGVELAEIRLPESQWVLRWPGGRPPAGR</sequence>
<reference evidence="6 7" key="1">
    <citation type="submission" date="2017-10" db="EMBL/GenBank/DDBJ databases">
        <title>Sequencing the genomes of 1000 actinobacteria strains.</title>
        <authorList>
            <person name="Klenk H.-P."/>
        </authorList>
    </citation>
    <scope>NUCLEOTIDE SEQUENCE [LARGE SCALE GENOMIC DNA]</scope>
    <source>
        <strain evidence="6 7">DSM 15597</strain>
    </source>
</reference>
<dbReference type="AlphaFoldDB" id="A0A2A9CSW0"/>
<accession>A0A2A9CSW0</accession>
<proteinExistence type="inferred from homology"/>
<gene>
    <name evidence="6" type="ORF">ATK74_2029</name>
</gene>
<evidence type="ECO:0000256" key="1">
    <source>
        <dbReference type="ARBA" id="ARBA00004776"/>
    </source>
</evidence>
<organism evidence="6 7">
    <name type="scientific">Propionicimonas paludicola</name>
    <dbReference type="NCBI Taxonomy" id="185243"/>
    <lineage>
        <taxon>Bacteria</taxon>
        <taxon>Bacillati</taxon>
        <taxon>Actinomycetota</taxon>
        <taxon>Actinomycetes</taxon>
        <taxon>Propionibacteriales</taxon>
        <taxon>Nocardioidaceae</taxon>
        <taxon>Propionicimonas</taxon>
    </lineage>
</organism>
<keyword evidence="7" id="KW-1185">Reference proteome</keyword>
<evidence type="ECO:0000259" key="5">
    <source>
        <dbReference type="Pfam" id="PF00535"/>
    </source>
</evidence>
<evidence type="ECO:0000256" key="4">
    <source>
        <dbReference type="ARBA" id="ARBA00022679"/>
    </source>
</evidence>
<evidence type="ECO:0000256" key="2">
    <source>
        <dbReference type="ARBA" id="ARBA00006739"/>
    </source>
</evidence>
<comment type="caution">
    <text evidence="6">The sequence shown here is derived from an EMBL/GenBank/DDBJ whole genome shotgun (WGS) entry which is preliminary data.</text>
</comment>
<evidence type="ECO:0000313" key="7">
    <source>
        <dbReference type="Proteomes" id="UP000226079"/>
    </source>
</evidence>
<dbReference type="PANTHER" id="PTHR43179:SF12">
    <property type="entry name" value="GALACTOFURANOSYLTRANSFERASE GLFT2"/>
    <property type="match status" value="1"/>
</dbReference>
<dbReference type="InterPro" id="IPR029044">
    <property type="entry name" value="Nucleotide-diphossugar_trans"/>
</dbReference>
<dbReference type="EMBL" id="PDJC01000001">
    <property type="protein sequence ID" value="PFG17458.1"/>
    <property type="molecule type" value="Genomic_DNA"/>
</dbReference>
<dbReference type="Gene3D" id="3.90.550.10">
    <property type="entry name" value="Spore Coat Polysaccharide Biosynthesis Protein SpsA, Chain A"/>
    <property type="match status" value="1"/>
</dbReference>
<dbReference type="GO" id="GO:0016757">
    <property type="term" value="F:glycosyltransferase activity"/>
    <property type="evidence" value="ECO:0007669"/>
    <property type="project" value="UniProtKB-KW"/>
</dbReference>
<keyword evidence="4 6" id="KW-0808">Transferase</keyword>
<dbReference type="PANTHER" id="PTHR43179">
    <property type="entry name" value="RHAMNOSYLTRANSFERASE WBBL"/>
    <property type="match status" value="1"/>
</dbReference>
<dbReference type="SUPFAM" id="SSF53448">
    <property type="entry name" value="Nucleotide-diphospho-sugar transferases"/>
    <property type="match status" value="1"/>
</dbReference>
<comment type="similarity">
    <text evidence="2">Belongs to the glycosyltransferase 2 family.</text>
</comment>
<keyword evidence="3" id="KW-0328">Glycosyltransferase</keyword>
<dbReference type="Proteomes" id="UP000226079">
    <property type="component" value="Unassembled WGS sequence"/>
</dbReference>
<evidence type="ECO:0000313" key="6">
    <source>
        <dbReference type="EMBL" id="PFG17458.1"/>
    </source>
</evidence>